<gene>
    <name evidence="2" type="ORF">ASIM_LOCUS7785</name>
</gene>
<sequence>MNRNAEWSENSKRIGLLGRKIGMLPQWLNDGTRVLCTLIEFKDNSVVSAVDPDTWY</sequence>
<dbReference type="InterPro" id="IPR019927">
    <property type="entry name" value="Ribosomal_uL3_bac/org-type"/>
</dbReference>
<evidence type="ECO:0000313" key="4">
    <source>
        <dbReference type="WBParaSite" id="ASIM_0000802301-mRNA-1"/>
    </source>
</evidence>
<dbReference type="GO" id="GO:0005762">
    <property type="term" value="C:mitochondrial large ribosomal subunit"/>
    <property type="evidence" value="ECO:0007669"/>
    <property type="project" value="TreeGrafter"/>
</dbReference>
<dbReference type="PANTHER" id="PTHR11229:SF8">
    <property type="entry name" value="LARGE RIBOSOMAL SUBUNIT PROTEIN UL3M"/>
    <property type="match status" value="1"/>
</dbReference>
<name>A0A0M3JK51_ANISI</name>
<dbReference type="PANTHER" id="PTHR11229">
    <property type="entry name" value="50S RIBOSOMAL PROTEIN L3"/>
    <property type="match status" value="1"/>
</dbReference>
<dbReference type="Gene3D" id="2.40.30.10">
    <property type="entry name" value="Translation factors"/>
    <property type="match status" value="1"/>
</dbReference>
<evidence type="ECO:0000256" key="1">
    <source>
        <dbReference type="ARBA" id="ARBA00035209"/>
    </source>
</evidence>
<dbReference type="GO" id="GO:0006412">
    <property type="term" value="P:translation"/>
    <property type="evidence" value="ECO:0007669"/>
    <property type="project" value="InterPro"/>
</dbReference>
<accession>A0A0M3JK51</accession>
<keyword evidence="3" id="KW-1185">Reference proteome</keyword>
<reference evidence="4" key="1">
    <citation type="submission" date="2017-02" db="UniProtKB">
        <authorList>
            <consortium name="WormBaseParasite"/>
        </authorList>
    </citation>
    <scope>IDENTIFICATION</scope>
</reference>
<organism evidence="4">
    <name type="scientific">Anisakis simplex</name>
    <name type="common">Herring worm</name>
    <dbReference type="NCBI Taxonomy" id="6269"/>
    <lineage>
        <taxon>Eukaryota</taxon>
        <taxon>Metazoa</taxon>
        <taxon>Ecdysozoa</taxon>
        <taxon>Nematoda</taxon>
        <taxon>Chromadorea</taxon>
        <taxon>Rhabditida</taxon>
        <taxon>Spirurina</taxon>
        <taxon>Ascaridomorpha</taxon>
        <taxon>Ascaridoidea</taxon>
        <taxon>Anisakidae</taxon>
        <taxon>Anisakis</taxon>
        <taxon>Anisakis simplex complex</taxon>
    </lineage>
</organism>
<dbReference type="OrthoDB" id="2398163at2759"/>
<proteinExistence type="predicted"/>
<dbReference type="GO" id="GO:0003735">
    <property type="term" value="F:structural constituent of ribosome"/>
    <property type="evidence" value="ECO:0007669"/>
    <property type="project" value="InterPro"/>
</dbReference>
<evidence type="ECO:0000313" key="3">
    <source>
        <dbReference type="Proteomes" id="UP000267096"/>
    </source>
</evidence>
<dbReference type="InterPro" id="IPR009000">
    <property type="entry name" value="Transl_B-barrel_sf"/>
</dbReference>
<dbReference type="EMBL" id="UYRR01019635">
    <property type="protein sequence ID" value="VDK30052.1"/>
    <property type="molecule type" value="Genomic_DNA"/>
</dbReference>
<dbReference type="AlphaFoldDB" id="A0A0M3JK51"/>
<dbReference type="Proteomes" id="UP000267096">
    <property type="component" value="Unassembled WGS sequence"/>
</dbReference>
<protein>
    <recommendedName>
        <fullName evidence="1">Large ribosomal subunit protein uL3m</fullName>
    </recommendedName>
</protein>
<evidence type="ECO:0000313" key="2">
    <source>
        <dbReference type="EMBL" id="VDK30052.1"/>
    </source>
</evidence>
<dbReference type="SUPFAM" id="SSF50447">
    <property type="entry name" value="Translation proteins"/>
    <property type="match status" value="1"/>
</dbReference>
<dbReference type="WBParaSite" id="ASIM_0000802301-mRNA-1">
    <property type="protein sequence ID" value="ASIM_0000802301-mRNA-1"/>
    <property type="gene ID" value="ASIM_0000802301"/>
</dbReference>
<reference evidence="2 3" key="2">
    <citation type="submission" date="2018-11" db="EMBL/GenBank/DDBJ databases">
        <authorList>
            <consortium name="Pathogen Informatics"/>
        </authorList>
    </citation>
    <scope>NUCLEOTIDE SEQUENCE [LARGE SCALE GENOMIC DNA]</scope>
</reference>